<evidence type="ECO:0000259" key="16">
    <source>
        <dbReference type="PROSITE" id="PS50011"/>
    </source>
</evidence>
<dbReference type="PROSITE" id="PS50011">
    <property type="entry name" value="PROTEIN_KINASE_DOM"/>
    <property type="match status" value="1"/>
</dbReference>
<keyword evidence="15" id="KW-0812">Transmembrane</keyword>
<dbReference type="PANTHER" id="PTHR44329">
    <property type="entry name" value="SERINE/THREONINE-PROTEIN KINASE TNNI3K-RELATED"/>
    <property type="match status" value="1"/>
</dbReference>
<sequence length="460" mass="49245">MHFGNQFTMDLQGTGSCFCQTGFEGDHCEVAIASNTSDVPLGAILGAIIPAVVIALVVMCCIIEDDWEVDMNELEMGEQLGAGGFGEVHKAVWKGTEVAVKMMISENAGRELERNFKEEVRVMTALRHPNVVLFMAACTKPPKMCIVMEYMALGSLFDLLHNELIPDIPFALRNKMAYQAAKGMHFLHSSGIVHRDLKSLNLLLDSKWNVSDFGLTKFKEEMNRNTAKEIQGSVHWTAPEILNEAIDIDFMVADVYSFGIILWELMTRQQPYMGMRAGLTGGGGGAMTVYQSGGGCGGVLRDNARPPMPELEQATVPAEFVDLIGNCWHHDPTIRPSFLEVMTRLSALGGEGGTSSLTRTSTSSSSGGGGGVDRFGSWTMPSGGSASNTSTGSSSSDGRGSAASAGGGGAAGGVRAPEGEMAIVFSDITRAASLWEFNAEAMRDATLLHNDTMRSFPAYP</sequence>
<keyword evidence="11" id="KW-0245">EGF-like domain</keyword>
<evidence type="ECO:0000256" key="15">
    <source>
        <dbReference type="SAM" id="Phobius"/>
    </source>
</evidence>
<keyword evidence="11" id="KW-1015">Disulfide bond</keyword>
<evidence type="ECO:0000256" key="4">
    <source>
        <dbReference type="ARBA" id="ARBA00022527"/>
    </source>
</evidence>
<dbReference type="CDD" id="cd13999">
    <property type="entry name" value="STKc_MAP3K-like"/>
    <property type="match status" value="1"/>
</dbReference>
<dbReference type="VEuPathDB" id="AmoebaDB:ACA1_339700"/>
<dbReference type="EMBL" id="KB008096">
    <property type="protein sequence ID" value="ELR13232.1"/>
    <property type="molecule type" value="Genomic_DNA"/>
</dbReference>
<keyword evidence="8 12" id="KW-0067">ATP-binding</keyword>
<dbReference type="InterPro" id="IPR011009">
    <property type="entry name" value="Kinase-like_dom_sf"/>
</dbReference>
<comment type="similarity">
    <text evidence="2">Belongs to the protein kinase superfamily. TKL Ser/Thr protein kinase family.</text>
</comment>
<dbReference type="PANTHER" id="PTHR44329:SF298">
    <property type="entry name" value="MIXED LINEAGE KINASE DOMAIN-LIKE PROTEIN"/>
    <property type="match status" value="1"/>
</dbReference>
<evidence type="ECO:0000256" key="7">
    <source>
        <dbReference type="ARBA" id="ARBA00022777"/>
    </source>
</evidence>
<dbReference type="InterPro" id="IPR029787">
    <property type="entry name" value="Nucleotide_cyclase"/>
</dbReference>
<dbReference type="GO" id="GO:0005524">
    <property type="term" value="F:ATP binding"/>
    <property type="evidence" value="ECO:0007669"/>
    <property type="project" value="UniProtKB-UniRule"/>
</dbReference>
<evidence type="ECO:0000256" key="10">
    <source>
        <dbReference type="ARBA" id="ARBA00048679"/>
    </source>
</evidence>
<dbReference type="Gene3D" id="3.30.70.1230">
    <property type="entry name" value="Nucleotide cyclase"/>
    <property type="match status" value="1"/>
</dbReference>
<feature type="region of interest" description="Disordered" evidence="14">
    <location>
        <begin position="350"/>
        <end position="413"/>
    </location>
</feature>
<evidence type="ECO:0000256" key="3">
    <source>
        <dbReference type="ARBA" id="ARBA00012513"/>
    </source>
</evidence>
<feature type="compositionally biased region" description="Low complexity" evidence="14">
    <location>
        <begin position="382"/>
        <end position="404"/>
    </location>
</feature>
<dbReference type="InterPro" id="IPR000719">
    <property type="entry name" value="Prot_kinase_dom"/>
</dbReference>
<dbReference type="STRING" id="1257118.L8GJN7"/>
<keyword evidence="15" id="KW-0472">Membrane</keyword>
<feature type="domain" description="Protein kinase" evidence="16">
    <location>
        <begin position="74"/>
        <end position="348"/>
    </location>
</feature>
<dbReference type="Proteomes" id="UP000011083">
    <property type="component" value="Unassembled WGS sequence"/>
</dbReference>
<dbReference type="OrthoDB" id="4062651at2759"/>
<dbReference type="InterPro" id="IPR008271">
    <property type="entry name" value="Ser/Thr_kinase_AS"/>
</dbReference>
<keyword evidence="4 13" id="KW-0723">Serine/threonine-protein kinase</keyword>
<dbReference type="InterPro" id="IPR002049">
    <property type="entry name" value="LE_dom"/>
</dbReference>
<evidence type="ECO:0000256" key="14">
    <source>
        <dbReference type="SAM" id="MobiDB-lite"/>
    </source>
</evidence>
<dbReference type="InterPro" id="IPR001245">
    <property type="entry name" value="Ser-Thr/Tyr_kinase_cat_dom"/>
</dbReference>
<evidence type="ECO:0000256" key="9">
    <source>
        <dbReference type="ARBA" id="ARBA00047899"/>
    </source>
</evidence>
<name>L8GJN7_ACACF</name>
<dbReference type="PRINTS" id="PR00109">
    <property type="entry name" value="TYRKINASE"/>
</dbReference>
<dbReference type="OMA" id="MAWNEST"/>
<dbReference type="CDD" id="cd00055">
    <property type="entry name" value="EGF_Lam"/>
    <property type="match status" value="1"/>
</dbReference>
<dbReference type="SUPFAM" id="SSF56112">
    <property type="entry name" value="Protein kinase-like (PK-like)"/>
    <property type="match status" value="1"/>
</dbReference>
<evidence type="ECO:0000256" key="8">
    <source>
        <dbReference type="ARBA" id="ARBA00022840"/>
    </source>
</evidence>
<dbReference type="FunFam" id="3.30.200.20:FF:000060">
    <property type="entry name" value="Serine/threonine-protein kinase isoform 1"/>
    <property type="match status" value="1"/>
</dbReference>
<keyword evidence="15" id="KW-1133">Transmembrane helix</keyword>
<comment type="catalytic activity">
    <reaction evidence="10">
        <text>L-seryl-[protein] + ATP = O-phospho-L-seryl-[protein] + ADP + H(+)</text>
        <dbReference type="Rhea" id="RHEA:17989"/>
        <dbReference type="Rhea" id="RHEA-COMP:9863"/>
        <dbReference type="Rhea" id="RHEA-COMP:11604"/>
        <dbReference type="ChEBI" id="CHEBI:15378"/>
        <dbReference type="ChEBI" id="CHEBI:29999"/>
        <dbReference type="ChEBI" id="CHEBI:30616"/>
        <dbReference type="ChEBI" id="CHEBI:83421"/>
        <dbReference type="ChEBI" id="CHEBI:456216"/>
        <dbReference type="EC" id="2.7.11.1"/>
    </reaction>
</comment>
<dbReference type="PROSITE" id="PS50026">
    <property type="entry name" value="EGF_3"/>
    <property type="match status" value="1"/>
</dbReference>
<dbReference type="GeneID" id="14913768"/>
<dbReference type="GO" id="GO:0004674">
    <property type="term" value="F:protein serine/threonine kinase activity"/>
    <property type="evidence" value="ECO:0007669"/>
    <property type="project" value="UniProtKB-KW"/>
</dbReference>
<dbReference type="SMART" id="SM00220">
    <property type="entry name" value="S_TKc"/>
    <property type="match status" value="1"/>
</dbReference>
<reference evidence="18 19" key="1">
    <citation type="journal article" date="2013" name="Genome Biol.">
        <title>Genome of Acanthamoeba castellanii highlights extensive lateral gene transfer and early evolution of tyrosine kinase signaling.</title>
        <authorList>
            <person name="Clarke M."/>
            <person name="Lohan A.J."/>
            <person name="Liu B."/>
            <person name="Lagkouvardos I."/>
            <person name="Roy S."/>
            <person name="Zafar N."/>
            <person name="Bertelli C."/>
            <person name="Schilde C."/>
            <person name="Kianianmomeni A."/>
            <person name="Burglin T.R."/>
            <person name="Frech C."/>
            <person name="Turcotte B."/>
            <person name="Kopec K.O."/>
            <person name="Synnott J.M."/>
            <person name="Choo C."/>
            <person name="Paponov I."/>
            <person name="Finkler A."/>
            <person name="Soon Heng Tan C."/>
            <person name="Hutchins A.P."/>
            <person name="Weinmeier T."/>
            <person name="Rattei T."/>
            <person name="Chu J.S."/>
            <person name="Gimenez G."/>
            <person name="Irimia M."/>
            <person name="Rigden D.J."/>
            <person name="Fitzpatrick D.A."/>
            <person name="Lorenzo-Morales J."/>
            <person name="Bateman A."/>
            <person name="Chiu C.H."/>
            <person name="Tang P."/>
            <person name="Hegemann P."/>
            <person name="Fromm H."/>
            <person name="Raoult D."/>
            <person name="Greub G."/>
            <person name="Miranda-Saavedra D."/>
            <person name="Chen N."/>
            <person name="Nash P."/>
            <person name="Ginger M.L."/>
            <person name="Horn M."/>
            <person name="Schaap P."/>
            <person name="Caler L."/>
            <person name="Loftus B."/>
        </authorList>
    </citation>
    <scope>NUCLEOTIDE SEQUENCE [LARGE SCALE GENOMIC DNA]</scope>
    <source>
        <strain evidence="18 19">Neff</strain>
    </source>
</reference>
<dbReference type="Gene3D" id="1.10.510.10">
    <property type="entry name" value="Transferase(Phosphotransferase) domain 1"/>
    <property type="match status" value="1"/>
</dbReference>
<feature type="domain" description="EGF-like" evidence="17">
    <location>
        <begin position="1"/>
        <end position="29"/>
    </location>
</feature>
<keyword evidence="7 18" id="KW-0418">Kinase</keyword>
<dbReference type="RefSeq" id="XP_004335245.1">
    <property type="nucleotide sequence ID" value="XM_004335197.1"/>
</dbReference>
<feature type="compositionally biased region" description="Low complexity" evidence="14">
    <location>
        <begin position="354"/>
        <end position="365"/>
    </location>
</feature>
<dbReference type="AlphaFoldDB" id="L8GJN7"/>
<keyword evidence="19" id="KW-1185">Reference proteome</keyword>
<evidence type="ECO:0000313" key="18">
    <source>
        <dbReference type="EMBL" id="ELR13232.1"/>
    </source>
</evidence>
<feature type="disulfide bond" evidence="11">
    <location>
        <begin position="19"/>
        <end position="28"/>
    </location>
</feature>
<keyword evidence="5" id="KW-0808">Transferase</keyword>
<dbReference type="PROSITE" id="PS00107">
    <property type="entry name" value="PROTEIN_KINASE_ATP"/>
    <property type="match status" value="1"/>
</dbReference>
<dbReference type="Gene3D" id="3.30.200.20">
    <property type="entry name" value="Phosphorylase Kinase, domain 1"/>
    <property type="match status" value="1"/>
</dbReference>
<dbReference type="PROSITE" id="PS01186">
    <property type="entry name" value="EGF_2"/>
    <property type="match status" value="1"/>
</dbReference>
<accession>L8GJN7</accession>
<dbReference type="GO" id="GO:0016020">
    <property type="term" value="C:membrane"/>
    <property type="evidence" value="ECO:0007669"/>
    <property type="project" value="UniProtKB-SubCell"/>
</dbReference>
<evidence type="ECO:0000256" key="11">
    <source>
        <dbReference type="PROSITE-ProRule" id="PRU00076"/>
    </source>
</evidence>
<feature type="transmembrane region" description="Helical" evidence="15">
    <location>
        <begin position="43"/>
        <end position="63"/>
    </location>
</feature>
<comment type="catalytic activity">
    <reaction evidence="9">
        <text>L-threonyl-[protein] + ATP = O-phospho-L-threonyl-[protein] + ADP + H(+)</text>
        <dbReference type="Rhea" id="RHEA:46608"/>
        <dbReference type="Rhea" id="RHEA-COMP:11060"/>
        <dbReference type="Rhea" id="RHEA-COMP:11605"/>
        <dbReference type="ChEBI" id="CHEBI:15378"/>
        <dbReference type="ChEBI" id="CHEBI:30013"/>
        <dbReference type="ChEBI" id="CHEBI:30616"/>
        <dbReference type="ChEBI" id="CHEBI:61977"/>
        <dbReference type="ChEBI" id="CHEBI:456216"/>
        <dbReference type="EC" id="2.7.11.1"/>
    </reaction>
</comment>
<protein>
    <recommendedName>
        <fullName evidence="3">non-specific serine/threonine protein kinase</fullName>
        <ecNumber evidence="3">2.7.11.1</ecNumber>
    </recommendedName>
</protein>
<evidence type="ECO:0000313" key="19">
    <source>
        <dbReference type="Proteomes" id="UP000011083"/>
    </source>
</evidence>
<evidence type="ECO:0000256" key="12">
    <source>
        <dbReference type="PROSITE-ProRule" id="PRU10141"/>
    </source>
</evidence>
<keyword evidence="6 12" id="KW-0547">Nucleotide-binding</keyword>
<gene>
    <name evidence="18" type="ORF">ACA1_339700</name>
</gene>
<evidence type="ECO:0000256" key="5">
    <source>
        <dbReference type="ARBA" id="ARBA00022679"/>
    </source>
</evidence>
<dbReference type="EC" id="2.7.11.1" evidence="3"/>
<evidence type="ECO:0000256" key="13">
    <source>
        <dbReference type="RuleBase" id="RU000304"/>
    </source>
</evidence>
<evidence type="ECO:0000256" key="1">
    <source>
        <dbReference type="ARBA" id="ARBA00004167"/>
    </source>
</evidence>
<dbReference type="PROSITE" id="PS00108">
    <property type="entry name" value="PROTEIN_KINASE_ST"/>
    <property type="match status" value="1"/>
</dbReference>
<comment type="subcellular location">
    <subcellularLocation>
        <location evidence="1">Membrane</location>
        <topology evidence="1">Single-pass membrane protein</topology>
    </subcellularLocation>
</comment>
<dbReference type="InterPro" id="IPR000742">
    <property type="entry name" value="EGF"/>
</dbReference>
<dbReference type="Pfam" id="PF07714">
    <property type="entry name" value="PK_Tyr_Ser-Thr"/>
    <property type="match status" value="1"/>
</dbReference>
<organism evidence="18 19">
    <name type="scientific">Acanthamoeba castellanii (strain ATCC 30010 / Neff)</name>
    <dbReference type="NCBI Taxonomy" id="1257118"/>
    <lineage>
        <taxon>Eukaryota</taxon>
        <taxon>Amoebozoa</taxon>
        <taxon>Discosea</taxon>
        <taxon>Longamoebia</taxon>
        <taxon>Centramoebida</taxon>
        <taxon>Acanthamoebidae</taxon>
        <taxon>Acanthamoeba</taxon>
    </lineage>
</organism>
<evidence type="ECO:0000256" key="2">
    <source>
        <dbReference type="ARBA" id="ARBA00005843"/>
    </source>
</evidence>
<feature type="binding site" evidence="12">
    <location>
        <position position="101"/>
    </location>
    <ligand>
        <name>ATP</name>
        <dbReference type="ChEBI" id="CHEBI:30616"/>
    </ligand>
</feature>
<dbReference type="InterPro" id="IPR051681">
    <property type="entry name" value="Ser/Thr_Kinases-Pseudokinases"/>
</dbReference>
<proteinExistence type="inferred from homology"/>
<evidence type="ECO:0000256" key="6">
    <source>
        <dbReference type="ARBA" id="ARBA00022741"/>
    </source>
</evidence>
<comment type="caution">
    <text evidence="11">Lacks conserved residue(s) required for the propagation of feature annotation.</text>
</comment>
<evidence type="ECO:0000259" key="17">
    <source>
        <dbReference type="PROSITE" id="PS50026"/>
    </source>
</evidence>
<dbReference type="PROSITE" id="PS00022">
    <property type="entry name" value="EGF_1"/>
    <property type="match status" value="1"/>
</dbReference>
<dbReference type="InterPro" id="IPR017441">
    <property type="entry name" value="Protein_kinase_ATP_BS"/>
</dbReference>
<dbReference type="KEGG" id="acan:ACA1_339700"/>